<reference evidence="1 3" key="1">
    <citation type="submission" date="2015-09" db="EMBL/GenBank/DDBJ databases">
        <authorList>
            <consortium name="Pathogen Informatics"/>
        </authorList>
    </citation>
    <scope>NUCLEOTIDE SEQUENCE [LARGE SCALE GENOMIC DNA]</scope>
    <source>
        <strain evidence="1 3">2789STDY5834841</strain>
    </source>
</reference>
<dbReference type="Proteomes" id="UP000292665">
    <property type="component" value="Unassembled WGS sequence"/>
</dbReference>
<keyword evidence="1" id="KW-0808">Transferase</keyword>
<evidence type="ECO:0000313" key="2">
    <source>
        <dbReference type="EMBL" id="RYS80129.1"/>
    </source>
</evidence>
<dbReference type="Proteomes" id="UP000095787">
    <property type="component" value="Unassembled WGS sequence"/>
</dbReference>
<dbReference type="Pfam" id="PF13189">
    <property type="entry name" value="Cytidylate_kin2"/>
    <property type="match status" value="1"/>
</dbReference>
<dbReference type="SUPFAM" id="SSF52540">
    <property type="entry name" value="P-loop containing nucleoside triphosphate hydrolases"/>
    <property type="match status" value="1"/>
</dbReference>
<dbReference type="AlphaFoldDB" id="A0A174B2Y1"/>
<protein>
    <submittedName>
        <fullName evidence="1 2">Cytidylate kinase</fullName>
    </submittedName>
</protein>
<keyword evidence="1" id="KW-0418">Kinase</keyword>
<dbReference type="GeneID" id="97329981"/>
<evidence type="ECO:0000313" key="3">
    <source>
        <dbReference type="Proteomes" id="UP000095787"/>
    </source>
</evidence>
<dbReference type="RefSeq" id="WP_004848025.1">
    <property type="nucleotide sequence ID" value="NZ_CATVPX010000016.1"/>
</dbReference>
<sequence>MMKHTIITIGRQFGSGGHEVGNRLAERLDIPLYDHNLIRMAAQELRISSEDATQVDETILGRFLTAYIVSTGNYTAFMSGDESGEPLSDLVFNRQSAIIRKLAEKGPGIFVGRCADYILGDYSNCINTFIYAYKDDRIRRIMKLYELNEKQAADKIKKTDRERKLYYEARTGREWGGIESNSMMFNTSLLGIDGAVDALEAIYRKWDAGRDVES</sequence>
<name>A0A174B2Y1_9FIRM</name>
<evidence type="ECO:0000313" key="1">
    <source>
        <dbReference type="EMBL" id="CUN95252.1"/>
    </source>
</evidence>
<dbReference type="Gene3D" id="3.40.50.300">
    <property type="entry name" value="P-loop containing nucleotide triphosphate hydrolases"/>
    <property type="match status" value="1"/>
</dbReference>
<accession>A0A174B2Y1</accession>
<organism evidence="1 3">
    <name type="scientific">[Ruminococcus] torques</name>
    <dbReference type="NCBI Taxonomy" id="33039"/>
    <lineage>
        <taxon>Bacteria</taxon>
        <taxon>Bacillati</taxon>
        <taxon>Bacillota</taxon>
        <taxon>Clostridia</taxon>
        <taxon>Lachnospirales</taxon>
        <taxon>Lachnospiraceae</taxon>
        <taxon>Mediterraneibacter</taxon>
    </lineage>
</organism>
<dbReference type="InterPro" id="IPR027417">
    <property type="entry name" value="P-loop_NTPase"/>
</dbReference>
<gene>
    <name evidence="2" type="ORF">EAI93_07570</name>
    <name evidence="1" type="ORF">ERS852456_01234</name>
</gene>
<reference evidence="2 4" key="2">
    <citation type="journal article" date="2019" name="Science, e1252229">
        <title>Invertible promoters mediate bacterial phase variation, antibiotic resistance, and host adaptation in the gut.</title>
        <authorList>
            <person name="Jiang X."/>
            <person name="Hall A.B."/>
            <person name="Arthur T.D."/>
            <person name="Plichta D.R."/>
            <person name="Covington C.T."/>
            <person name="Poyet M."/>
            <person name="Crothers J."/>
            <person name="Moses P.L."/>
            <person name="Tolonen A.C."/>
            <person name="Vlamakis H."/>
            <person name="Alm E.J."/>
            <person name="Xavier R.J."/>
        </authorList>
    </citation>
    <scope>NUCLEOTIDE SEQUENCE [LARGE SCALE GENOMIC DNA]</scope>
    <source>
        <strain evidence="4">aa_0143</strain>
        <strain evidence="2">Aa_0143</strain>
    </source>
</reference>
<dbReference type="GO" id="GO:0016301">
    <property type="term" value="F:kinase activity"/>
    <property type="evidence" value="ECO:0007669"/>
    <property type="project" value="UniProtKB-KW"/>
</dbReference>
<dbReference type="EMBL" id="RCYR01000012">
    <property type="protein sequence ID" value="RYS80129.1"/>
    <property type="molecule type" value="Genomic_DNA"/>
</dbReference>
<proteinExistence type="predicted"/>
<dbReference type="EMBL" id="CYZO01000013">
    <property type="protein sequence ID" value="CUN95252.1"/>
    <property type="molecule type" value="Genomic_DNA"/>
</dbReference>
<evidence type="ECO:0000313" key="4">
    <source>
        <dbReference type="Proteomes" id="UP000292665"/>
    </source>
</evidence>